<proteinExistence type="predicted"/>
<organism evidence="1 2">
    <name type="scientific">Archangium lansingense</name>
    <dbReference type="NCBI Taxonomy" id="2995310"/>
    <lineage>
        <taxon>Bacteria</taxon>
        <taxon>Pseudomonadati</taxon>
        <taxon>Myxococcota</taxon>
        <taxon>Myxococcia</taxon>
        <taxon>Myxococcales</taxon>
        <taxon>Cystobacterineae</taxon>
        <taxon>Archangiaceae</taxon>
        <taxon>Archangium</taxon>
    </lineage>
</organism>
<protein>
    <submittedName>
        <fullName evidence="1">Uncharacterized protein</fullName>
    </submittedName>
</protein>
<dbReference type="EMBL" id="JAPNKA010000001">
    <property type="protein sequence ID" value="MCY1077814.1"/>
    <property type="molecule type" value="Genomic_DNA"/>
</dbReference>
<gene>
    <name evidence="1" type="ORF">OV287_25415</name>
</gene>
<dbReference type="RefSeq" id="WP_267536623.1">
    <property type="nucleotide sequence ID" value="NZ_JAPNKA010000001.1"/>
</dbReference>
<reference evidence="1 2" key="1">
    <citation type="submission" date="2022-11" db="EMBL/GenBank/DDBJ databases">
        <title>Minimal conservation of predation-associated metabolite biosynthetic gene clusters underscores biosynthetic potential of Myxococcota including descriptions for ten novel species: Archangium lansinium sp. nov., Myxococcus landrumus sp. nov., Nannocystis bai.</title>
        <authorList>
            <person name="Ahearne A."/>
            <person name="Stevens C."/>
            <person name="Phillips K."/>
        </authorList>
    </citation>
    <scope>NUCLEOTIDE SEQUENCE [LARGE SCALE GENOMIC DNA]</scope>
    <source>
        <strain evidence="1 2">MIWBW</strain>
    </source>
</reference>
<comment type="caution">
    <text evidence="1">The sequence shown here is derived from an EMBL/GenBank/DDBJ whole genome shotgun (WGS) entry which is preliminary data.</text>
</comment>
<name>A0ABT4AA31_9BACT</name>
<accession>A0ABT4AA31</accession>
<dbReference type="Proteomes" id="UP001207654">
    <property type="component" value="Unassembled WGS sequence"/>
</dbReference>
<evidence type="ECO:0000313" key="2">
    <source>
        <dbReference type="Proteomes" id="UP001207654"/>
    </source>
</evidence>
<evidence type="ECO:0000313" key="1">
    <source>
        <dbReference type="EMBL" id="MCY1077814.1"/>
    </source>
</evidence>
<keyword evidence="2" id="KW-1185">Reference proteome</keyword>
<sequence length="77" mass="8838">MVDLGLDFKPPPQRSVRQWEKVRVLYAHGYEYRSCGDGGPGYRPRTLSEVPAFLARQPPRSQGEALLRRIAQRRRGS</sequence>